<dbReference type="InterPro" id="IPR001757">
    <property type="entry name" value="P_typ_ATPase"/>
</dbReference>
<evidence type="ECO:0000256" key="3">
    <source>
        <dbReference type="ARBA" id="ARBA00008746"/>
    </source>
</evidence>
<dbReference type="GO" id="GO:0005886">
    <property type="term" value="C:plasma membrane"/>
    <property type="evidence" value="ECO:0007669"/>
    <property type="project" value="UniProtKB-SubCell"/>
</dbReference>
<dbReference type="Gene3D" id="2.70.150.10">
    <property type="entry name" value="Calcium-transporting ATPase, cytoplasmic transduction domain A"/>
    <property type="match status" value="1"/>
</dbReference>
<evidence type="ECO:0000256" key="4">
    <source>
        <dbReference type="ARBA" id="ARBA00012786"/>
    </source>
</evidence>
<gene>
    <name evidence="20" type="primary">mgtA</name>
    <name evidence="20" type="ORF">D8827_07650</name>
</gene>
<dbReference type="SUPFAM" id="SSF81665">
    <property type="entry name" value="Calcium ATPase, transmembrane domain M"/>
    <property type="match status" value="1"/>
</dbReference>
<dbReference type="EMBL" id="RJOO01000004">
    <property type="protein sequence ID" value="RSJ22764.1"/>
    <property type="molecule type" value="Genomic_DNA"/>
</dbReference>
<keyword evidence="20" id="KW-0378">Hydrolase</keyword>
<dbReference type="EC" id="7.2.2.14" evidence="4"/>
<keyword evidence="6" id="KW-1003">Cell membrane</keyword>
<evidence type="ECO:0000256" key="11">
    <source>
        <dbReference type="ARBA" id="ARBA00022840"/>
    </source>
</evidence>
<dbReference type="Pfam" id="PF00122">
    <property type="entry name" value="E1-E2_ATPase"/>
    <property type="match status" value="1"/>
</dbReference>
<comment type="function">
    <text evidence="1">Mediates magnesium influx to the cytosol.</text>
</comment>
<dbReference type="Gene3D" id="3.40.1110.10">
    <property type="entry name" value="Calcium-transporting ATPase, cytoplasmic domain N"/>
    <property type="match status" value="1"/>
</dbReference>
<feature type="domain" description="Cation-transporting P-type ATPase N-terminal" evidence="19">
    <location>
        <begin position="10"/>
        <end position="83"/>
    </location>
</feature>
<dbReference type="CDD" id="cd02077">
    <property type="entry name" value="P-type_ATPase_Mg"/>
    <property type="match status" value="1"/>
</dbReference>
<comment type="similarity">
    <text evidence="3">Belongs to the cation transport ATPase (P-type) (TC 3.A.3) family. Type IIIB subfamily.</text>
</comment>
<dbReference type="GO" id="GO:0015444">
    <property type="term" value="F:P-type magnesium transporter activity"/>
    <property type="evidence" value="ECO:0007669"/>
    <property type="project" value="UniProtKB-EC"/>
</dbReference>
<protein>
    <recommendedName>
        <fullName evidence="5">Magnesium-transporting ATPase, P-type 1</fullName>
        <ecNumber evidence="4">7.2.2.14</ecNumber>
    </recommendedName>
    <alternativeName>
        <fullName evidence="16">Mg(2+) transport ATPase, P-type 1</fullName>
    </alternativeName>
</protein>
<accession>A0AAE8G3K8</accession>
<keyword evidence="11" id="KW-0067">ATP-binding</keyword>
<dbReference type="InterPro" id="IPR006068">
    <property type="entry name" value="ATPase_P-typ_cation-transptr_C"/>
</dbReference>
<keyword evidence="9 18" id="KW-0812">Transmembrane</keyword>
<feature type="transmembrane region" description="Helical" evidence="18">
    <location>
        <begin position="818"/>
        <end position="841"/>
    </location>
</feature>
<evidence type="ECO:0000256" key="14">
    <source>
        <dbReference type="ARBA" id="ARBA00022989"/>
    </source>
</evidence>
<evidence type="ECO:0000313" key="20">
    <source>
        <dbReference type="EMBL" id="RSJ22764.1"/>
    </source>
</evidence>
<sequence>MKTAKERLTDALRMSVVDTMTFFNTSRLGLTEEQVEENRDLYGENELTKGQEDSIVKKIYESIINPFTVILLLIALVSLVTNVWLAKPGQEDPTTFIIIVVLVLLSGSIRFVQELRSDKAASNLSRMIVNTVTVVREGKEQEIPITELVVGDIIRLSAGDMLPADVLILDSRDFFVQQSGLTGESDAVEKMALDKCEIKDTESLLESDSLAFMGTNVISGRASALVLVVGDDTKMGAIEQTLNTYDEPTSFEREMNSISWLLIRLMLVLVPIVFFINGLTDGDWLEAGVFALSVGVGLTPEMLPMVITASLAKGSILMAKEKVVIKKLNAIQDLGAIDILCTDKTGTLTQDEIVLEYPLDIHGDLDLAVLRRAYLNSYYQTGLKNLMDRAIINRTEKEAEKHEIVRNLDQTFKKIDELPFDFERRRMSVLVRDDENVVSMVTKGALEEMLTISNSVEYKGNILPLTEEIRQEILAEVAQLNEQGLRVLGVSYRSDLDADYEYTVKDESDMILTGYLAFLDPPKPSAAPAIKALAEYGVATKILTGDNEKVTEAVCEKVGLDAKNILLGSMIETMSDEELSRVVETTTVFAKLSPDQKARIILQLKANGHKVGYMGDGINDAPSMKVADVGISVDTAVDIAKETADVILLDKDLLVLEKGLVEGRKVYANMTKYIKMTVSSNFGNIFSLLISSIFLPFLPMAPIHLIVLNLVYDISCIALPFDNVDREFLQKPRIWSAKSITRFMAWIGPISSIFDCTTFLILFFIIAPMITGSVYHHGMSSNFITIFQTGWFIESMWTQTMVIYMLRSPKLPFIQSRPALSVVMTTLAAVFFVTLLPYGPFANLLKVSPLNGTYFLFLMIIMALYMISVTFVKHLYIKKYHEWL</sequence>
<dbReference type="Pfam" id="PF00689">
    <property type="entry name" value="Cation_ATPase_C"/>
    <property type="match status" value="1"/>
</dbReference>
<comment type="catalytic activity">
    <reaction evidence="17">
        <text>Mg(2+)(out) + ATP + H2O = Mg(2+)(in) + ADP + phosphate + H(+)</text>
        <dbReference type="Rhea" id="RHEA:10260"/>
        <dbReference type="ChEBI" id="CHEBI:15377"/>
        <dbReference type="ChEBI" id="CHEBI:15378"/>
        <dbReference type="ChEBI" id="CHEBI:18420"/>
        <dbReference type="ChEBI" id="CHEBI:30616"/>
        <dbReference type="ChEBI" id="CHEBI:43474"/>
        <dbReference type="ChEBI" id="CHEBI:456216"/>
        <dbReference type="EC" id="7.2.2.14"/>
    </reaction>
</comment>
<evidence type="ECO:0000256" key="8">
    <source>
        <dbReference type="ARBA" id="ARBA00022553"/>
    </source>
</evidence>
<keyword evidence="12" id="KW-0460">Magnesium</keyword>
<dbReference type="NCBIfam" id="TIGR01494">
    <property type="entry name" value="ATPase_P-type"/>
    <property type="match status" value="2"/>
</dbReference>
<name>A0AAE8G3K8_STRIT</name>
<dbReference type="SUPFAM" id="SSF81653">
    <property type="entry name" value="Calcium ATPase, transduction domain A"/>
    <property type="match status" value="1"/>
</dbReference>
<feature type="transmembrane region" description="Helical" evidence="18">
    <location>
        <begin position="288"/>
        <end position="312"/>
    </location>
</feature>
<dbReference type="InterPro" id="IPR008250">
    <property type="entry name" value="ATPase_P-typ_transduc_dom_A_sf"/>
</dbReference>
<dbReference type="InterPro" id="IPR036412">
    <property type="entry name" value="HAD-like_sf"/>
</dbReference>
<organism evidence="20 21">
    <name type="scientific">Streptococcus intermedius</name>
    <dbReference type="NCBI Taxonomy" id="1338"/>
    <lineage>
        <taxon>Bacteria</taxon>
        <taxon>Bacillati</taxon>
        <taxon>Bacillota</taxon>
        <taxon>Bacilli</taxon>
        <taxon>Lactobacillales</taxon>
        <taxon>Streptococcaceae</taxon>
        <taxon>Streptococcus</taxon>
        <taxon>Streptococcus anginosus group</taxon>
    </lineage>
</organism>
<dbReference type="Pfam" id="PF00690">
    <property type="entry name" value="Cation_ATPase_N"/>
    <property type="match status" value="1"/>
</dbReference>
<evidence type="ECO:0000256" key="2">
    <source>
        <dbReference type="ARBA" id="ARBA00004429"/>
    </source>
</evidence>
<evidence type="ECO:0000256" key="10">
    <source>
        <dbReference type="ARBA" id="ARBA00022741"/>
    </source>
</evidence>
<dbReference type="Proteomes" id="UP000267137">
    <property type="component" value="Unassembled WGS sequence"/>
</dbReference>
<evidence type="ECO:0000256" key="12">
    <source>
        <dbReference type="ARBA" id="ARBA00022842"/>
    </source>
</evidence>
<evidence type="ECO:0000256" key="16">
    <source>
        <dbReference type="ARBA" id="ARBA00029806"/>
    </source>
</evidence>
<dbReference type="InterPro" id="IPR023298">
    <property type="entry name" value="ATPase_P-typ_TM_dom_sf"/>
</dbReference>
<reference evidence="20 21" key="1">
    <citation type="submission" date="2018-11" db="EMBL/GenBank/DDBJ databases">
        <title>Species Designations Belie Phenotypic and Genotypic Heterogeneity in Oral Streptococci.</title>
        <authorList>
            <person name="Velsko I."/>
        </authorList>
    </citation>
    <scope>NUCLEOTIDE SEQUENCE [LARGE SCALE GENOMIC DNA]</scope>
    <source>
        <strain evidence="20 21">KLC02</strain>
    </source>
</reference>
<evidence type="ECO:0000256" key="17">
    <source>
        <dbReference type="ARBA" id="ARBA00047295"/>
    </source>
</evidence>
<dbReference type="InterPro" id="IPR044492">
    <property type="entry name" value="P_typ_ATPase_HD_dom"/>
</dbReference>
<dbReference type="SFLD" id="SFLDS00003">
    <property type="entry name" value="Haloacid_Dehalogenase"/>
    <property type="match status" value="1"/>
</dbReference>
<evidence type="ECO:0000256" key="1">
    <source>
        <dbReference type="ARBA" id="ARBA00003954"/>
    </source>
</evidence>
<dbReference type="AlphaFoldDB" id="A0AAE8G3K8"/>
<evidence type="ECO:0000256" key="6">
    <source>
        <dbReference type="ARBA" id="ARBA00022475"/>
    </source>
</evidence>
<evidence type="ECO:0000256" key="9">
    <source>
        <dbReference type="ARBA" id="ARBA00022692"/>
    </source>
</evidence>
<dbReference type="GO" id="GO:0016887">
    <property type="term" value="F:ATP hydrolysis activity"/>
    <property type="evidence" value="ECO:0007669"/>
    <property type="project" value="InterPro"/>
</dbReference>
<evidence type="ECO:0000256" key="7">
    <source>
        <dbReference type="ARBA" id="ARBA00022519"/>
    </source>
</evidence>
<feature type="transmembrane region" description="Helical" evidence="18">
    <location>
        <begin position="63"/>
        <end position="84"/>
    </location>
</feature>
<dbReference type="PRINTS" id="PR01836">
    <property type="entry name" value="MGATPASE"/>
</dbReference>
<dbReference type="Gene3D" id="1.20.1110.10">
    <property type="entry name" value="Calcium-transporting ATPase, transmembrane domain"/>
    <property type="match status" value="1"/>
</dbReference>
<feature type="transmembrane region" description="Helical" evidence="18">
    <location>
        <begin position="673"/>
        <end position="695"/>
    </location>
</feature>
<proteinExistence type="inferred from homology"/>
<evidence type="ECO:0000256" key="15">
    <source>
        <dbReference type="ARBA" id="ARBA00023136"/>
    </source>
</evidence>
<feature type="transmembrane region" description="Helical" evidence="18">
    <location>
        <begin position="783"/>
        <end position="806"/>
    </location>
</feature>
<dbReference type="PANTHER" id="PTHR42861">
    <property type="entry name" value="CALCIUM-TRANSPORTING ATPASE"/>
    <property type="match status" value="1"/>
</dbReference>
<evidence type="ECO:0000256" key="5">
    <source>
        <dbReference type="ARBA" id="ARBA00013555"/>
    </source>
</evidence>
<dbReference type="PROSITE" id="PS00154">
    <property type="entry name" value="ATPASE_E1_E2"/>
    <property type="match status" value="1"/>
</dbReference>
<dbReference type="GO" id="GO:0005524">
    <property type="term" value="F:ATP binding"/>
    <property type="evidence" value="ECO:0007669"/>
    <property type="project" value="UniProtKB-KW"/>
</dbReference>
<keyword evidence="14 18" id="KW-1133">Transmembrane helix</keyword>
<comment type="subcellular location">
    <subcellularLocation>
        <location evidence="2">Cell inner membrane</location>
        <topology evidence="2">Multi-pass membrane protein</topology>
    </subcellularLocation>
</comment>
<keyword evidence="13" id="KW-1278">Translocase</keyword>
<keyword evidence="10" id="KW-0547">Nucleotide-binding</keyword>
<feature type="transmembrane region" description="Helical" evidence="18">
    <location>
        <begin position="853"/>
        <end position="872"/>
    </location>
</feature>
<comment type="caution">
    <text evidence="20">The sequence shown here is derived from an EMBL/GenBank/DDBJ whole genome shotgun (WGS) entry which is preliminary data.</text>
</comment>
<dbReference type="SUPFAM" id="SSF56784">
    <property type="entry name" value="HAD-like"/>
    <property type="match status" value="1"/>
</dbReference>
<keyword evidence="8" id="KW-0597">Phosphoprotein</keyword>
<dbReference type="InterPro" id="IPR023214">
    <property type="entry name" value="HAD_sf"/>
</dbReference>
<feature type="transmembrane region" description="Helical" evidence="18">
    <location>
        <begin position="96"/>
        <end position="112"/>
    </location>
</feature>
<keyword evidence="7" id="KW-0997">Cell inner membrane</keyword>
<dbReference type="InterPro" id="IPR059000">
    <property type="entry name" value="ATPase_P-type_domA"/>
</dbReference>
<dbReference type="RefSeq" id="WP_020998947.1">
    <property type="nucleotide sequence ID" value="NZ_JUZI01000006.1"/>
</dbReference>
<dbReference type="InterPro" id="IPR023299">
    <property type="entry name" value="ATPase_P-typ_cyto_dom_N"/>
</dbReference>
<dbReference type="NCBIfam" id="TIGR01524">
    <property type="entry name" value="ATPase-IIIB_Mg"/>
    <property type="match status" value="1"/>
</dbReference>
<dbReference type="InterPro" id="IPR018303">
    <property type="entry name" value="ATPase_P-typ_P_site"/>
</dbReference>
<dbReference type="InterPro" id="IPR006415">
    <property type="entry name" value="P-type_ATPase_IIIB"/>
</dbReference>
<dbReference type="SFLD" id="SFLDG00002">
    <property type="entry name" value="C1.7:_P-type_atpase_like"/>
    <property type="match status" value="1"/>
</dbReference>
<evidence type="ECO:0000256" key="18">
    <source>
        <dbReference type="SAM" id="Phobius"/>
    </source>
</evidence>
<dbReference type="Gene3D" id="3.40.50.1000">
    <property type="entry name" value="HAD superfamily/HAD-like"/>
    <property type="match status" value="1"/>
</dbReference>
<keyword evidence="15 18" id="KW-0472">Membrane</keyword>
<evidence type="ECO:0000256" key="13">
    <source>
        <dbReference type="ARBA" id="ARBA00022967"/>
    </source>
</evidence>
<dbReference type="SMART" id="SM00831">
    <property type="entry name" value="Cation_ATPase_N"/>
    <property type="match status" value="1"/>
</dbReference>
<evidence type="ECO:0000313" key="21">
    <source>
        <dbReference type="Proteomes" id="UP000267137"/>
    </source>
</evidence>
<feature type="transmembrane region" description="Helical" evidence="18">
    <location>
        <begin position="258"/>
        <end position="276"/>
    </location>
</feature>
<dbReference type="Pfam" id="PF13246">
    <property type="entry name" value="Cation_ATPase"/>
    <property type="match status" value="1"/>
</dbReference>
<dbReference type="InterPro" id="IPR004014">
    <property type="entry name" value="ATPase_P-typ_cation-transptr_N"/>
</dbReference>
<feature type="transmembrane region" description="Helical" evidence="18">
    <location>
        <begin position="743"/>
        <end position="771"/>
    </location>
</feature>
<dbReference type="SFLD" id="SFLDF00027">
    <property type="entry name" value="p-type_atpase"/>
    <property type="match status" value="1"/>
</dbReference>
<evidence type="ECO:0000259" key="19">
    <source>
        <dbReference type="SMART" id="SM00831"/>
    </source>
</evidence>
<dbReference type="NCBIfam" id="NF011702">
    <property type="entry name" value="PRK15122.1"/>
    <property type="match status" value="1"/>
</dbReference>
<feature type="transmembrane region" description="Helical" evidence="18">
    <location>
        <begin position="701"/>
        <end position="722"/>
    </location>
</feature>